<gene>
    <name evidence="3" type="ORF">K933_07583</name>
</gene>
<sequence>MYDDILLPTDGGDGTGAALVHAEALATAFDATVHVLYVADTNRDSVTTLQGGETLDVLVGTGERIVGDTADSLDQRIERVTEVVQGTPHRTIVDYVDQYGIDVVVMATHGREGLERYLLGSVTEKVVRAAPVPVLTVRFDGE</sequence>
<dbReference type="EMBL" id="ASGZ01000026">
    <property type="protein sequence ID" value="ESP88694.1"/>
    <property type="molecule type" value="Genomic_DNA"/>
</dbReference>
<dbReference type="InterPro" id="IPR006016">
    <property type="entry name" value="UspA"/>
</dbReference>
<name>V4HL91_9EURY</name>
<dbReference type="PATRIC" id="fig|1324957.4.peg.1537"/>
<comment type="caution">
    <text evidence="3">The sequence shown here is derived from an EMBL/GenBank/DDBJ whole genome shotgun (WGS) entry which is preliminary data.</text>
</comment>
<dbReference type="PRINTS" id="PR01438">
    <property type="entry name" value="UNVRSLSTRESS"/>
</dbReference>
<dbReference type="InterPro" id="IPR006015">
    <property type="entry name" value="Universal_stress_UspA"/>
</dbReference>
<feature type="domain" description="UspA" evidence="2">
    <location>
        <begin position="1"/>
        <end position="138"/>
    </location>
</feature>
<evidence type="ECO:0000313" key="3">
    <source>
        <dbReference type="EMBL" id="ESP88694.1"/>
    </source>
</evidence>
<organism evidence="3 4">
    <name type="scientific">Candidatus Halobonum tyrrellensis G22</name>
    <dbReference type="NCBI Taxonomy" id="1324957"/>
    <lineage>
        <taxon>Archaea</taxon>
        <taxon>Methanobacteriati</taxon>
        <taxon>Methanobacteriota</taxon>
        <taxon>Stenosarchaea group</taxon>
        <taxon>Halobacteria</taxon>
        <taxon>Halobacteriales</taxon>
        <taxon>Haloferacaceae</taxon>
        <taxon>Candidatus Halobonum</taxon>
    </lineage>
</organism>
<dbReference type="OrthoDB" id="105697at2157"/>
<proteinExistence type="inferred from homology"/>
<dbReference type="CDD" id="cd00293">
    <property type="entry name" value="USP-like"/>
    <property type="match status" value="1"/>
</dbReference>
<dbReference type="Pfam" id="PF00582">
    <property type="entry name" value="Usp"/>
    <property type="match status" value="1"/>
</dbReference>
<protein>
    <submittedName>
        <fullName evidence="3">UspA domain-containing protein</fullName>
    </submittedName>
</protein>
<dbReference type="STRING" id="1324957.K933_07583"/>
<dbReference type="InterPro" id="IPR014729">
    <property type="entry name" value="Rossmann-like_a/b/a_fold"/>
</dbReference>
<evidence type="ECO:0000256" key="1">
    <source>
        <dbReference type="ARBA" id="ARBA00008791"/>
    </source>
</evidence>
<dbReference type="RefSeq" id="WP_023394102.1">
    <property type="nucleotide sequence ID" value="NZ_ASGZ01000026.1"/>
</dbReference>
<dbReference type="Gene3D" id="3.40.50.620">
    <property type="entry name" value="HUPs"/>
    <property type="match status" value="1"/>
</dbReference>
<reference evidence="3 4" key="1">
    <citation type="journal article" date="2013" name="Genome Announc.">
        <title>Draft Genome Sequence of 'Candidatus Halobonum tyrrellensis' Strain G22, Isolated from the Hypersaline Waters of Lake Tyrrell, Australia.</title>
        <authorList>
            <person name="Ugalde J.A."/>
            <person name="Narasingarao P."/>
            <person name="Kuo S."/>
            <person name="Podell S."/>
            <person name="Allen E.E."/>
        </authorList>
    </citation>
    <scope>NUCLEOTIDE SEQUENCE [LARGE SCALE GENOMIC DNA]</scope>
    <source>
        <strain evidence="3 4">G22</strain>
    </source>
</reference>
<evidence type="ECO:0000259" key="2">
    <source>
        <dbReference type="Pfam" id="PF00582"/>
    </source>
</evidence>
<evidence type="ECO:0000313" key="4">
    <source>
        <dbReference type="Proteomes" id="UP000017840"/>
    </source>
</evidence>
<accession>V4HL91</accession>
<dbReference type="PANTHER" id="PTHR46268">
    <property type="entry name" value="STRESS RESPONSE PROTEIN NHAX"/>
    <property type="match status" value="1"/>
</dbReference>
<dbReference type="Proteomes" id="UP000017840">
    <property type="component" value="Unassembled WGS sequence"/>
</dbReference>
<dbReference type="AlphaFoldDB" id="V4HL91"/>
<dbReference type="eggNOG" id="arCOG00449">
    <property type="taxonomic scope" value="Archaea"/>
</dbReference>
<keyword evidence="4" id="KW-1185">Reference proteome</keyword>
<dbReference type="PANTHER" id="PTHR46268:SF6">
    <property type="entry name" value="UNIVERSAL STRESS PROTEIN UP12"/>
    <property type="match status" value="1"/>
</dbReference>
<comment type="similarity">
    <text evidence="1">Belongs to the universal stress protein A family.</text>
</comment>
<dbReference type="SUPFAM" id="SSF52402">
    <property type="entry name" value="Adenine nucleotide alpha hydrolases-like"/>
    <property type="match status" value="1"/>
</dbReference>